<protein>
    <submittedName>
        <fullName evidence="1">Uncharacterized protein</fullName>
    </submittedName>
</protein>
<dbReference type="PANTHER" id="PTHR46579">
    <property type="entry name" value="F5/8 TYPE C DOMAIN-CONTAINING PROTEIN-RELATED"/>
    <property type="match status" value="1"/>
</dbReference>
<accession>A0A814GM87</accession>
<dbReference type="Proteomes" id="UP000663879">
    <property type="component" value="Unassembled WGS sequence"/>
</dbReference>
<organism evidence="1 2">
    <name type="scientific">Brachionus calyciflorus</name>
    <dbReference type="NCBI Taxonomy" id="104777"/>
    <lineage>
        <taxon>Eukaryota</taxon>
        <taxon>Metazoa</taxon>
        <taxon>Spiralia</taxon>
        <taxon>Gnathifera</taxon>
        <taxon>Rotifera</taxon>
        <taxon>Eurotatoria</taxon>
        <taxon>Monogononta</taxon>
        <taxon>Pseudotrocha</taxon>
        <taxon>Ploima</taxon>
        <taxon>Brachionidae</taxon>
        <taxon>Brachionus</taxon>
    </lineage>
</organism>
<gene>
    <name evidence="1" type="ORF">OXX778_LOCUS16264</name>
</gene>
<dbReference type="EMBL" id="CAJNOC010003794">
    <property type="protein sequence ID" value="CAF0998174.1"/>
    <property type="molecule type" value="Genomic_DNA"/>
</dbReference>
<dbReference type="OrthoDB" id="7612567at2759"/>
<comment type="caution">
    <text evidence="1">The sequence shown here is derived from an EMBL/GenBank/DDBJ whole genome shotgun (WGS) entry which is preliminary data.</text>
</comment>
<dbReference type="AlphaFoldDB" id="A0A814GM87"/>
<name>A0A814GM87_9BILA</name>
<keyword evidence="2" id="KW-1185">Reference proteome</keyword>
<sequence>MPDDQINHFTNLVVGFELLLTPNLDNELLTDINNLFKDFVRDMDKIYMPEALLSGVHELIHLTNDVKKNGNLIDFNCFSFEDLNRQLGCLIKGKSNVGIEIINALTILKLYHQSVSKLLNEKKNEVVNLFEKIQTDKKPKNTSIDKIDEKNLKAFKSKNINLTKKLILIDCFKTKNGIVYTSLNYKKCNTLDFCIESFIKFGLIEYFCSDKSSTYAVSQTLSKLTQPFFNIKYPNLKHNE</sequence>
<proteinExistence type="predicted"/>
<evidence type="ECO:0000313" key="1">
    <source>
        <dbReference type="EMBL" id="CAF0998174.1"/>
    </source>
</evidence>
<dbReference type="PANTHER" id="PTHR46579:SF1">
    <property type="entry name" value="F5_8 TYPE C DOMAIN-CONTAINING PROTEIN"/>
    <property type="match status" value="1"/>
</dbReference>
<evidence type="ECO:0000313" key="2">
    <source>
        <dbReference type="Proteomes" id="UP000663879"/>
    </source>
</evidence>
<reference evidence="1" key="1">
    <citation type="submission" date="2021-02" db="EMBL/GenBank/DDBJ databases">
        <authorList>
            <person name="Nowell W R."/>
        </authorList>
    </citation>
    <scope>NUCLEOTIDE SEQUENCE</scope>
    <source>
        <strain evidence="1">Ploen Becks lab</strain>
    </source>
</reference>